<dbReference type="EC" id="2.7.7.101" evidence="13"/>
<evidence type="ECO:0000313" key="17">
    <source>
        <dbReference type="Proteomes" id="UP000321746"/>
    </source>
</evidence>
<dbReference type="InterPro" id="IPR037068">
    <property type="entry name" value="DNA_primase_core_N_sf"/>
</dbReference>
<dbReference type="NCBIfam" id="TIGR01391">
    <property type="entry name" value="dnaG"/>
    <property type="match status" value="1"/>
</dbReference>
<evidence type="ECO:0000256" key="4">
    <source>
        <dbReference type="ARBA" id="ARBA00022679"/>
    </source>
</evidence>
<dbReference type="RefSeq" id="WP_146888487.1">
    <property type="nucleotide sequence ID" value="NZ_BJYG01000023.1"/>
</dbReference>
<evidence type="ECO:0000256" key="2">
    <source>
        <dbReference type="ARBA" id="ARBA00022478"/>
    </source>
</evidence>
<dbReference type="Gene3D" id="3.90.580.10">
    <property type="entry name" value="Zinc finger, CHC2-type domain"/>
    <property type="match status" value="1"/>
</dbReference>
<dbReference type="InterPro" id="IPR030846">
    <property type="entry name" value="DnaG_bac"/>
</dbReference>
<dbReference type="OrthoDB" id="9803773at2"/>
<dbReference type="Pfam" id="PF01807">
    <property type="entry name" value="Zn_ribbon_DnaG"/>
    <property type="match status" value="1"/>
</dbReference>
<dbReference type="FunFam" id="3.40.1360.10:FF:000002">
    <property type="entry name" value="DNA primase"/>
    <property type="match status" value="1"/>
</dbReference>
<dbReference type="GO" id="GO:0006269">
    <property type="term" value="P:DNA replication, synthesis of primer"/>
    <property type="evidence" value="ECO:0007669"/>
    <property type="project" value="UniProtKB-UniRule"/>
</dbReference>
<dbReference type="HAMAP" id="MF_00974">
    <property type="entry name" value="DNA_primase_DnaG"/>
    <property type="match status" value="1"/>
</dbReference>
<dbReference type="InterPro" id="IPR006295">
    <property type="entry name" value="DNA_primase_DnaG"/>
</dbReference>
<keyword evidence="12 13" id="KW-0804">Transcription</keyword>
<comment type="caution">
    <text evidence="16">The sequence shown here is derived from an EMBL/GenBank/DDBJ whole genome shotgun (WGS) entry which is preliminary data.</text>
</comment>
<name>A0A511XL25_9PROT</name>
<reference evidence="16 17" key="1">
    <citation type="submission" date="2019-07" db="EMBL/GenBank/DDBJ databases">
        <title>Whole genome shotgun sequence of Acetobacter oeni NBRC 105207.</title>
        <authorList>
            <person name="Hosoyama A."/>
            <person name="Uohara A."/>
            <person name="Ohji S."/>
            <person name="Ichikawa N."/>
        </authorList>
    </citation>
    <scope>NUCLEOTIDE SEQUENCE [LARGE SCALE GENOMIC DNA]</scope>
    <source>
        <strain evidence="16 17">NBRC 105207</strain>
    </source>
</reference>
<dbReference type="AlphaFoldDB" id="A0A511XL25"/>
<keyword evidence="17" id="KW-1185">Reference proteome</keyword>
<accession>A0A511XL25</accession>
<comment type="function">
    <text evidence="13">RNA polymerase that catalyzes the synthesis of short RNA molecules used as primers for DNA polymerase during DNA replication.</text>
</comment>
<keyword evidence="6 13" id="KW-0235">DNA replication</keyword>
<evidence type="ECO:0000256" key="9">
    <source>
        <dbReference type="ARBA" id="ARBA00022833"/>
    </source>
</evidence>
<evidence type="ECO:0000256" key="10">
    <source>
        <dbReference type="ARBA" id="ARBA00022842"/>
    </source>
</evidence>
<dbReference type="SMART" id="SM00493">
    <property type="entry name" value="TOPRIM"/>
    <property type="match status" value="1"/>
</dbReference>
<dbReference type="EMBL" id="BJYG01000023">
    <property type="protein sequence ID" value="GEN63614.1"/>
    <property type="molecule type" value="Genomic_DNA"/>
</dbReference>
<evidence type="ECO:0000256" key="1">
    <source>
        <dbReference type="ARBA" id="ARBA00001947"/>
    </source>
</evidence>
<evidence type="ECO:0000256" key="6">
    <source>
        <dbReference type="ARBA" id="ARBA00022705"/>
    </source>
</evidence>
<dbReference type="InterPro" id="IPR050219">
    <property type="entry name" value="DnaG_primase"/>
</dbReference>
<evidence type="ECO:0000256" key="11">
    <source>
        <dbReference type="ARBA" id="ARBA00023125"/>
    </source>
</evidence>
<keyword evidence="10" id="KW-0460">Magnesium</keyword>
<feature type="region of interest" description="Disordered" evidence="14">
    <location>
        <begin position="431"/>
        <end position="454"/>
    </location>
</feature>
<dbReference type="InterPro" id="IPR002694">
    <property type="entry name" value="Znf_CHC2"/>
</dbReference>
<evidence type="ECO:0000256" key="5">
    <source>
        <dbReference type="ARBA" id="ARBA00022695"/>
    </source>
</evidence>
<dbReference type="Pfam" id="PF13662">
    <property type="entry name" value="Toprim_4"/>
    <property type="match status" value="1"/>
</dbReference>
<evidence type="ECO:0000313" key="16">
    <source>
        <dbReference type="EMBL" id="GEN63614.1"/>
    </source>
</evidence>
<comment type="subunit">
    <text evidence="13">Monomer. Interacts with DnaB.</text>
</comment>
<keyword evidence="8" id="KW-0863">Zinc-finger</keyword>
<dbReference type="CDD" id="cd03364">
    <property type="entry name" value="TOPRIM_DnaG_primases"/>
    <property type="match status" value="1"/>
</dbReference>
<dbReference type="GO" id="GO:0008270">
    <property type="term" value="F:zinc ion binding"/>
    <property type="evidence" value="ECO:0007669"/>
    <property type="project" value="UniProtKB-KW"/>
</dbReference>
<feature type="domain" description="Toprim" evidence="15">
    <location>
        <begin position="262"/>
        <end position="344"/>
    </location>
</feature>
<keyword evidence="3 13" id="KW-0639">Primosome</keyword>
<dbReference type="PROSITE" id="PS50880">
    <property type="entry name" value="TOPRIM"/>
    <property type="match status" value="1"/>
</dbReference>
<evidence type="ECO:0000256" key="8">
    <source>
        <dbReference type="ARBA" id="ARBA00022771"/>
    </source>
</evidence>
<dbReference type="Gene3D" id="3.40.1360.10">
    <property type="match status" value="1"/>
</dbReference>
<dbReference type="SMART" id="SM00400">
    <property type="entry name" value="ZnF_CHCC"/>
    <property type="match status" value="1"/>
</dbReference>
<dbReference type="GO" id="GO:0000428">
    <property type="term" value="C:DNA-directed RNA polymerase complex"/>
    <property type="evidence" value="ECO:0007669"/>
    <property type="project" value="UniProtKB-KW"/>
</dbReference>
<dbReference type="InterPro" id="IPR006171">
    <property type="entry name" value="TOPRIM_dom"/>
</dbReference>
<comment type="catalytic activity">
    <reaction evidence="13">
        <text>ssDNA + n NTP = ssDNA/pppN(pN)n-1 hybrid + (n-1) diphosphate.</text>
        <dbReference type="EC" id="2.7.7.101"/>
    </reaction>
</comment>
<dbReference type="GO" id="GO:0003899">
    <property type="term" value="F:DNA-directed RNA polymerase activity"/>
    <property type="evidence" value="ECO:0007669"/>
    <property type="project" value="UniProtKB-UniRule"/>
</dbReference>
<evidence type="ECO:0000256" key="14">
    <source>
        <dbReference type="SAM" id="MobiDB-lite"/>
    </source>
</evidence>
<keyword evidence="4 13" id="KW-0808">Transferase</keyword>
<dbReference type="Gene3D" id="3.90.980.10">
    <property type="entry name" value="DNA primase, catalytic core, N-terminal domain"/>
    <property type="match status" value="1"/>
</dbReference>
<dbReference type="Proteomes" id="UP000321746">
    <property type="component" value="Unassembled WGS sequence"/>
</dbReference>
<dbReference type="FunFam" id="3.90.580.10:FF:000001">
    <property type="entry name" value="DNA primase"/>
    <property type="match status" value="1"/>
</dbReference>
<comment type="caution">
    <text evidence="13">Lacks conserved residue(s) required for the propagation of feature annotation.</text>
</comment>
<organism evidence="16 17">
    <name type="scientific">Acetobacter oeni</name>
    <dbReference type="NCBI Taxonomy" id="304077"/>
    <lineage>
        <taxon>Bacteria</taxon>
        <taxon>Pseudomonadati</taxon>
        <taxon>Pseudomonadota</taxon>
        <taxon>Alphaproteobacteria</taxon>
        <taxon>Acetobacterales</taxon>
        <taxon>Acetobacteraceae</taxon>
        <taxon>Acetobacter</taxon>
    </lineage>
</organism>
<evidence type="ECO:0000256" key="3">
    <source>
        <dbReference type="ARBA" id="ARBA00022515"/>
    </source>
</evidence>
<keyword evidence="9" id="KW-0862">Zinc</keyword>
<evidence type="ECO:0000256" key="13">
    <source>
        <dbReference type="HAMAP-Rule" id="MF_00974"/>
    </source>
</evidence>
<evidence type="ECO:0000256" key="12">
    <source>
        <dbReference type="ARBA" id="ARBA00023163"/>
    </source>
</evidence>
<evidence type="ECO:0000256" key="7">
    <source>
        <dbReference type="ARBA" id="ARBA00022723"/>
    </source>
</evidence>
<proteinExistence type="inferred from homology"/>
<dbReference type="PANTHER" id="PTHR30313:SF2">
    <property type="entry name" value="DNA PRIMASE"/>
    <property type="match status" value="1"/>
</dbReference>
<comment type="similarity">
    <text evidence="13">Belongs to the DnaG primase family.</text>
</comment>
<dbReference type="GO" id="GO:0003677">
    <property type="term" value="F:DNA binding"/>
    <property type="evidence" value="ECO:0007669"/>
    <property type="project" value="UniProtKB-KW"/>
</dbReference>
<dbReference type="Pfam" id="PF08275">
    <property type="entry name" value="DNAG_N"/>
    <property type="match status" value="1"/>
</dbReference>
<dbReference type="InterPro" id="IPR013264">
    <property type="entry name" value="DNAG_N"/>
</dbReference>
<keyword evidence="11 13" id="KW-0238">DNA-binding</keyword>
<dbReference type="SUPFAM" id="SSF56731">
    <property type="entry name" value="DNA primase core"/>
    <property type="match status" value="1"/>
</dbReference>
<sequence>MSTIDAAFLDELRARTPIAPLIGRRVKLSRSGRNWKGCCPFHGEKTPSFYVYDDHYHCFGCGVHGDVITFVMETEGKSFPDAVESLAAEAGLEVPKATPQARAQAVRARTLGDVLEAAQRLWSYALHQPEGRTGLDYLRKRGLTDETIAAFGLGWASDKRGALVSALREQNIMPEALAEAGLMSTDEEGRPKGELFWGRVTFPIRDRRGDLVSFGGRILGDRQPKYLNGPETALFSKRRLLFGLDRARAAIRAPRPKGAPPVDAVVVEGYMDVIALHQAGFPGAVAPLGTALTPEQLETLWQVAPSPILCFDGDTAGRRAAIKAAETALPLLSTERGLRFCMLPEGEDPDSLSRTKGRVAVAQLFAGARPLADVLFDLLAEGTPQNPTPEQRATLRSRLVEAAGKIADKSLAGEYRSSLLDRFFQTYRGRKGGKPGKNGSAFTPPAGPVTPDAPLDGTAAKLTLLTGLILRYPRLIGSVADAWCQLDLPPGLAELRSAVLDGTASGTMFDDHPDEDTVFTRMMDMLGQQGLRPRAEALIRTACIKKPGKQVDDGLMESPPEVLWWHFYASANRAAFEADIARDTEAWTREGLDPAQWDRLKLRIEALASLRRLEDGSY</sequence>
<keyword evidence="5 13" id="KW-0548">Nucleotidyltransferase</keyword>
<keyword evidence="2 13" id="KW-0240">DNA-directed RNA polymerase</keyword>
<protein>
    <recommendedName>
        <fullName evidence="13">DNA primase</fullName>
        <ecNumber evidence="13">2.7.7.101</ecNumber>
    </recommendedName>
</protein>
<dbReference type="GO" id="GO:1990077">
    <property type="term" value="C:primosome complex"/>
    <property type="evidence" value="ECO:0007669"/>
    <property type="project" value="UniProtKB-KW"/>
</dbReference>
<evidence type="ECO:0000259" key="15">
    <source>
        <dbReference type="PROSITE" id="PS50880"/>
    </source>
</evidence>
<gene>
    <name evidence="13 16" type="primary">dnaG</name>
    <name evidence="16" type="ORF">AOE01nite_18380</name>
</gene>
<keyword evidence="7" id="KW-0479">Metal-binding</keyword>
<dbReference type="InterPro" id="IPR034151">
    <property type="entry name" value="TOPRIM_DnaG_bac"/>
</dbReference>
<dbReference type="InterPro" id="IPR036977">
    <property type="entry name" value="DNA_primase_Znf_CHC2"/>
</dbReference>
<dbReference type="SUPFAM" id="SSF57783">
    <property type="entry name" value="Zinc beta-ribbon"/>
    <property type="match status" value="1"/>
</dbReference>
<comment type="cofactor">
    <cofactor evidence="1">
        <name>Zn(2+)</name>
        <dbReference type="ChEBI" id="CHEBI:29105"/>
    </cofactor>
</comment>
<dbReference type="PANTHER" id="PTHR30313">
    <property type="entry name" value="DNA PRIMASE"/>
    <property type="match status" value="1"/>
</dbReference>
<dbReference type="GO" id="GO:0005737">
    <property type="term" value="C:cytoplasm"/>
    <property type="evidence" value="ECO:0007669"/>
    <property type="project" value="TreeGrafter"/>
</dbReference>